<feature type="region of interest" description="Disordered" evidence="1">
    <location>
        <begin position="1"/>
        <end position="41"/>
    </location>
</feature>
<dbReference type="Proteomes" id="UP000299102">
    <property type="component" value="Unassembled WGS sequence"/>
</dbReference>
<reference evidence="2 3" key="1">
    <citation type="journal article" date="2019" name="Commun. Biol.">
        <title>The bagworm genome reveals a unique fibroin gene that provides high tensile strength.</title>
        <authorList>
            <person name="Kono N."/>
            <person name="Nakamura H."/>
            <person name="Ohtoshi R."/>
            <person name="Tomita M."/>
            <person name="Numata K."/>
            <person name="Arakawa K."/>
        </authorList>
    </citation>
    <scope>NUCLEOTIDE SEQUENCE [LARGE SCALE GENOMIC DNA]</scope>
</reference>
<gene>
    <name evidence="2" type="ORF">EVAR_3433_1</name>
</gene>
<accession>A0A4C1SUT2</accession>
<evidence type="ECO:0000313" key="3">
    <source>
        <dbReference type="Proteomes" id="UP000299102"/>
    </source>
</evidence>
<dbReference type="AlphaFoldDB" id="A0A4C1SUT2"/>
<dbReference type="EMBL" id="BGZK01000016">
    <property type="protein sequence ID" value="GBP05107.1"/>
    <property type="molecule type" value="Genomic_DNA"/>
</dbReference>
<feature type="compositionally biased region" description="Pro residues" evidence="1">
    <location>
        <begin position="151"/>
        <end position="170"/>
    </location>
</feature>
<evidence type="ECO:0000256" key="1">
    <source>
        <dbReference type="SAM" id="MobiDB-lite"/>
    </source>
</evidence>
<protein>
    <submittedName>
        <fullName evidence="2">Uncharacterized protein</fullName>
    </submittedName>
</protein>
<feature type="region of interest" description="Disordered" evidence="1">
    <location>
        <begin position="143"/>
        <end position="170"/>
    </location>
</feature>
<comment type="caution">
    <text evidence="2">The sequence shown here is derived from an EMBL/GenBank/DDBJ whole genome shotgun (WGS) entry which is preliminary data.</text>
</comment>
<sequence length="170" mass="18557">MLLATRRKSDGDPSFISGVPVATAGTTRPRPPLRPRRAAARPRALCDKASRVPARMGVRIPNGKLNYVIPNSIQNDGCLTVLCKSRLHLVGIASSAARQMFVVTSSRAARSGWSAKAARTAYPRKESESIEDFIRLGLRKLPIAKDVRPPTQRPAPADRPPPPAPRPNYY</sequence>
<feature type="compositionally biased region" description="Basic residues" evidence="1">
    <location>
        <begin position="31"/>
        <end position="40"/>
    </location>
</feature>
<evidence type="ECO:0000313" key="2">
    <source>
        <dbReference type="EMBL" id="GBP05107.1"/>
    </source>
</evidence>
<name>A0A4C1SUT2_EUMVA</name>
<proteinExistence type="predicted"/>
<keyword evidence="3" id="KW-1185">Reference proteome</keyword>
<organism evidence="2 3">
    <name type="scientific">Eumeta variegata</name>
    <name type="common">Bagworm moth</name>
    <name type="synonym">Eumeta japonica</name>
    <dbReference type="NCBI Taxonomy" id="151549"/>
    <lineage>
        <taxon>Eukaryota</taxon>
        <taxon>Metazoa</taxon>
        <taxon>Ecdysozoa</taxon>
        <taxon>Arthropoda</taxon>
        <taxon>Hexapoda</taxon>
        <taxon>Insecta</taxon>
        <taxon>Pterygota</taxon>
        <taxon>Neoptera</taxon>
        <taxon>Endopterygota</taxon>
        <taxon>Lepidoptera</taxon>
        <taxon>Glossata</taxon>
        <taxon>Ditrysia</taxon>
        <taxon>Tineoidea</taxon>
        <taxon>Psychidae</taxon>
        <taxon>Oiketicinae</taxon>
        <taxon>Eumeta</taxon>
    </lineage>
</organism>